<dbReference type="EMBL" id="JACIIK010000005">
    <property type="protein sequence ID" value="MBB6202064.1"/>
    <property type="molecule type" value="Genomic_DNA"/>
</dbReference>
<dbReference type="RefSeq" id="WP_260332167.1">
    <property type="nucleotide sequence ID" value="NZ_CP157346.1"/>
</dbReference>
<organism evidence="2 3">
    <name type="scientific">Paraburkholderia fungorum</name>
    <dbReference type="NCBI Taxonomy" id="134537"/>
    <lineage>
        <taxon>Bacteria</taxon>
        <taxon>Pseudomonadati</taxon>
        <taxon>Pseudomonadota</taxon>
        <taxon>Betaproteobacteria</taxon>
        <taxon>Burkholderiales</taxon>
        <taxon>Burkholderiaceae</taxon>
        <taxon>Paraburkholderia</taxon>
    </lineage>
</organism>
<proteinExistence type="predicted"/>
<comment type="caution">
    <text evidence="2">The sequence shown here is derived from an EMBL/GenBank/DDBJ whole genome shotgun (WGS) entry which is preliminary data.</text>
</comment>
<evidence type="ECO:0000313" key="2">
    <source>
        <dbReference type="EMBL" id="MBB6202064.1"/>
    </source>
</evidence>
<evidence type="ECO:0000256" key="1">
    <source>
        <dbReference type="SAM" id="MobiDB-lite"/>
    </source>
</evidence>
<name>A0AAW3UUI9_9BURK</name>
<evidence type="ECO:0008006" key="4">
    <source>
        <dbReference type="Google" id="ProtNLM"/>
    </source>
</evidence>
<dbReference type="Proteomes" id="UP000518681">
    <property type="component" value="Unassembled WGS sequence"/>
</dbReference>
<dbReference type="Gene3D" id="3.20.20.140">
    <property type="entry name" value="Metal-dependent hydrolases"/>
    <property type="match status" value="1"/>
</dbReference>
<sequence>MSQDHGHDRNHHNHRNHGDHDSGSGNESIEATLGAKGVALRKRLGPHVAPAGLYERHKALPFAGRVSSNVTQLEAGSWSEIVLDYEVGASGIADGAWLKATFKFYSDWALFQTSDPSAANYISAEYHAAPLVAGQSPATVQSLNVRFDQKGHERPFQKAVIVDVADGYLNAGDHIVIRLGDRRRGPGTRVQTFVEDQFRFRFYVDPLGTSRFVAVPGDVVIDIHAGPPARVLLNGPRFVQPAQAAPFRLSLQDRWGNACRAAGGAVRVRAYDEHEHLVYERELPLPAEGWASVAVTGLPASSGTLRIVADVPSLHDVREAEAFLTVDAALPVARSLYADLHVHAHDTVGTNSPAYNAAYARDIGGIDVLGYTANDFQITDANWQLGVETVEQFNEPGRFVVYPVQEWCGSSTAGGDHNVVFLGDERPGFPYNARGEHNRTLVWNEDMKGAAVELGRWPVDELWDAYVDDAAHHLVMPHVGGRRYIPDWHHPELERLVEIASTWGHFDWLYRDVIARGYQLGVAASGDEHRGRPGGGAPGVSVFGVHGGLTGVLSDSLDRRSVGEALRARRTWATTGEHSAALVRCGEFWQGDAFTQRGPATLDYRLLGRAGWEYVAAFDHNGLLVERNLHEELGYAERLIRVRWGGARIRDRYRWASWQGRIRIVNGTINNFGAGGFEHVEEAAWRTGATDIEFRSDTYGDADSIEIDVSNLAQARIVIEGTIDGFVKVGDPLQGNPFAHAPTFHWEISGAELLASGTARHELGGTELFLAVERLTDRPLPVDLQGSFEVAPQNAGFGFRPVYVFGRQRDDSKVWTSAQFITFDR</sequence>
<accession>A0AAW3UUI9</accession>
<protein>
    <recommendedName>
        <fullName evidence="4">DUF3604 domain-containing protein</fullName>
    </recommendedName>
</protein>
<evidence type="ECO:0000313" key="3">
    <source>
        <dbReference type="Proteomes" id="UP000518681"/>
    </source>
</evidence>
<feature type="region of interest" description="Disordered" evidence="1">
    <location>
        <begin position="1"/>
        <end position="28"/>
    </location>
</feature>
<gene>
    <name evidence="2" type="ORF">GGD69_002923</name>
</gene>
<dbReference type="AlphaFoldDB" id="A0AAW3UUI9"/>
<reference evidence="2 3" key="1">
    <citation type="submission" date="2020-08" db="EMBL/GenBank/DDBJ databases">
        <title>Genomic Encyclopedia of Type Strains, Phase IV (KMG-V): Genome sequencing to study the core and pangenomes of soil and plant-associated prokaryotes.</title>
        <authorList>
            <person name="Whitman W."/>
        </authorList>
    </citation>
    <scope>NUCLEOTIDE SEQUENCE [LARGE SCALE GENOMIC DNA]</scope>
    <source>
        <strain evidence="2 3">SEMIA 4013</strain>
    </source>
</reference>